<comment type="caution">
    <text evidence="1">The sequence shown here is derived from an EMBL/GenBank/DDBJ whole genome shotgun (WGS) entry which is preliminary data.</text>
</comment>
<protein>
    <recommendedName>
        <fullName evidence="3">Glycine-rich protein</fullName>
    </recommendedName>
</protein>
<accession>A0AAV0CPE1</accession>
<name>A0AAV0CPE1_9ASTE</name>
<reference evidence="1" key="1">
    <citation type="submission" date="2022-07" db="EMBL/GenBank/DDBJ databases">
        <authorList>
            <person name="Macas J."/>
            <person name="Novak P."/>
            <person name="Neumann P."/>
        </authorList>
    </citation>
    <scope>NUCLEOTIDE SEQUENCE</scope>
</reference>
<evidence type="ECO:0000313" key="1">
    <source>
        <dbReference type="EMBL" id="CAH9081485.1"/>
    </source>
</evidence>
<sequence length="258" mass="28360">MDFYGYQGVGKSHYPSFYGYNPSTPYDHNPISYPSPNLVENSPNYYSSNYYHDYAGYSYDPQPQVNYSVQNSSNSKLIQWDGPEDEEDTDFDEYDPDPYSGGYDISQTYGKALPPSDRICYPRSTASSPENEIGKVVSGDRGRVAVDFGRSDDLNKGISGNTSEYQAANGHYYGSGLESVDVCGGMFGYWPCWEKYQRNNGKGNNYGGGGGSDQGISSPWSYCPAADYLFGSAYGYGGGDEARGQGFGGFSYGGYYQE</sequence>
<dbReference type="Proteomes" id="UP001152523">
    <property type="component" value="Unassembled WGS sequence"/>
</dbReference>
<proteinExistence type="predicted"/>
<keyword evidence="2" id="KW-1185">Reference proteome</keyword>
<dbReference type="GO" id="GO:0070300">
    <property type="term" value="F:phosphatidic acid binding"/>
    <property type="evidence" value="ECO:0007669"/>
    <property type="project" value="InterPro"/>
</dbReference>
<organism evidence="1 2">
    <name type="scientific">Cuscuta epithymum</name>
    <dbReference type="NCBI Taxonomy" id="186058"/>
    <lineage>
        <taxon>Eukaryota</taxon>
        <taxon>Viridiplantae</taxon>
        <taxon>Streptophyta</taxon>
        <taxon>Embryophyta</taxon>
        <taxon>Tracheophyta</taxon>
        <taxon>Spermatophyta</taxon>
        <taxon>Magnoliopsida</taxon>
        <taxon>eudicotyledons</taxon>
        <taxon>Gunneridae</taxon>
        <taxon>Pentapetalae</taxon>
        <taxon>asterids</taxon>
        <taxon>lamiids</taxon>
        <taxon>Solanales</taxon>
        <taxon>Convolvulaceae</taxon>
        <taxon>Cuscuteae</taxon>
        <taxon>Cuscuta</taxon>
        <taxon>Cuscuta subgen. Cuscuta</taxon>
    </lineage>
</organism>
<evidence type="ECO:0008006" key="3">
    <source>
        <dbReference type="Google" id="ProtNLM"/>
    </source>
</evidence>
<dbReference type="PANTHER" id="PTHR33971">
    <property type="entry name" value="OS06G0232000 PROTEIN"/>
    <property type="match status" value="1"/>
</dbReference>
<gene>
    <name evidence="1" type="ORF">CEPIT_LOCUS7709</name>
</gene>
<dbReference type="InterPro" id="IPR038943">
    <property type="entry name" value="PLDrp1-like"/>
</dbReference>
<dbReference type="GO" id="GO:0004674">
    <property type="term" value="F:protein serine/threonine kinase activity"/>
    <property type="evidence" value="ECO:0007669"/>
    <property type="project" value="TreeGrafter"/>
</dbReference>
<dbReference type="PANTHER" id="PTHR33971:SF3">
    <property type="entry name" value="UBIQUITIN CARBOXYL-TERMINAL HYDROLASE 36"/>
    <property type="match status" value="1"/>
</dbReference>
<evidence type="ECO:0000313" key="2">
    <source>
        <dbReference type="Proteomes" id="UP001152523"/>
    </source>
</evidence>
<dbReference type="EMBL" id="CAMAPF010000036">
    <property type="protein sequence ID" value="CAH9081485.1"/>
    <property type="molecule type" value="Genomic_DNA"/>
</dbReference>
<dbReference type="AlphaFoldDB" id="A0AAV0CPE1"/>